<feature type="transmembrane region" description="Helical" evidence="1">
    <location>
        <begin position="18"/>
        <end position="38"/>
    </location>
</feature>
<keyword evidence="1" id="KW-0472">Membrane</keyword>
<evidence type="ECO:0008006" key="4">
    <source>
        <dbReference type="Google" id="ProtNLM"/>
    </source>
</evidence>
<sequence length="156" mass="17703">MSQSIFQAFKDVSIKTKIIVPLLLLVIIPIALIVFNTYRLAISLTKHDAIVTAKTTLSSLNAMMLNGTIMKKRDRKQLFSIYKKIKGVKKFQVIRGNVVNMEFGKGLREEMPNSKSKFDDKILNSSKIQTEIISKNFLPYEIKVGVLSLQKQIQEA</sequence>
<keyword evidence="1" id="KW-0812">Transmembrane</keyword>
<protein>
    <recommendedName>
        <fullName evidence="4">Methyl-accepting chemotaxis protein</fullName>
    </recommendedName>
</protein>
<organism evidence="2 3">
    <name type="scientific">Candidatus Acidulodesulfobacterium acidiphilum</name>
    <dbReference type="NCBI Taxonomy" id="2597224"/>
    <lineage>
        <taxon>Bacteria</taxon>
        <taxon>Deltaproteobacteria</taxon>
        <taxon>Candidatus Acidulodesulfobacterales</taxon>
        <taxon>Candidatus Acidulodesulfobacterium</taxon>
    </lineage>
</organism>
<gene>
    <name evidence="2" type="ORF">EVJ48_00930</name>
</gene>
<name>A0A520XHE8_9DELT</name>
<keyword evidence="1" id="KW-1133">Transmembrane helix</keyword>
<accession>A0A520XHE8</accession>
<proteinExistence type="predicted"/>
<reference evidence="2 3" key="1">
    <citation type="submission" date="2019-01" db="EMBL/GenBank/DDBJ databases">
        <title>Insights into ecological role of a new deltaproteobacterial order Candidatus Sinidesulfobacterales (Sva0485) by metagenomics and metatranscriptomics.</title>
        <authorList>
            <person name="Tan S."/>
            <person name="Liu J."/>
            <person name="Fang Y."/>
            <person name="Hedlund B."/>
            <person name="Lian Z.-H."/>
            <person name="Huang L.-Y."/>
            <person name="Li J.-T."/>
            <person name="Huang L.-N."/>
            <person name="Li W.-J."/>
            <person name="Jiang H.-C."/>
            <person name="Dong H.-L."/>
            <person name="Shu W.-S."/>
        </authorList>
    </citation>
    <scope>NUCLEOTIDE SEQUENCE [LARGE SCALE GENOMIC DNA]</scope>
    <source>
        <strain evidence="2">AP4</strain>
    </source>
</reference>
<evidence type="ECO:0000256" key="1">
    <source>
        <dbReference type="SAM" id="Phobius"/>
    </source>
</evidence>
<dbReference type="AlphaFoldDB" id="A0A520XHE8"/>
<comment type="caution">
    <text evidence="2">The sequence shown here is derived from an EMBL/GenBank/DDBJ whole genome shotgun (WGS) entry which is preliminary data.</text>
</comment>
<evidence type="ECO:0000313" key="2">
    <source>
        <dbReference type="EMBL" id="RZV40516.1"/>
    </source>
</evidence>
<dbReference type="Proteomes" id="UP000322454">
    <property type="component" value="Unassembled WGS sequence"/>
</dbReference>
<evidence type="ECO:0000313" key="3">
    <source>
        <dbReference type="Proteomes" id="UP000322454"/>
    </source>
</evidence>
<dbReference type="EMBL" id="SHMQ01000001">
    <property type="protein sequence ID" value="RZV40516.1"/>
    <property type="molecule type" value="Genomic_DNA"/>
</dbReference>